<evidence type="ECO:0000259" key="3">
    <source>
        <dbReference type="PROSITE" id="PS50144"/>
    </source>
</evidence>
<feature type="domain" description="MATH" evidence="3">
    <location>
        <begin position="1"/>
        <end position="109"/>
    </location>
</feature>
<organism evidence="4 5">
    <name type="scientific">Cuscuta campestris</name>
    <dbReference type="NCBI Taxonomy" id="132261"/>
    <lineage>
        <taxon>Eukaryota</taxon>
        <taxon>Viridiplantae</taxon>
        <taxon>Streptophyta</taxon>
        <taxon>Embryophyta</taxon>
        <taxon>Tracheophyta</taxon>
        <taxon>Spermatophyta</taxon>
        <taxon>Magnoliopsida</taxon>
        <taxon>eudicotyledons</taxon>
        <taxon>Gunneridae</taxon>
        <taxon>Pentapetalae</taxon>
        <taxon>asterids</taxon>
        <taxon>lamiids</taxon>
        <taxon>Solanales</taxon>
        <taxon>Convolvulaceae</taxon>
        <taxon>Cuscuteae</taxon>
        <taxon>Cuscuta</taxon>
        <taxon>Cuscuta subgen. Grammica</taxon>
        <taxon>Cuscuta sect. Cleistogrammica</taxon>
    </lineage>
</organism>
<dbReference type="InterPro" id="IPR002083">
    <property type="entry name" value="MATH/TRAF_dom"/>
</dbReference>
<evidence type="ECO:0000313" key="5">
    <source>
        <dbReference type="Proteomes" id="UP000595140"/>
    </source>
</evidence>
<evidence type="ECO:0000256" key="1">
    <source>
        <dbReference type="ARBA" id="ARBA00023054"/>
    </source>
</evidence>
<dbReference type="Gene3D" id="2.60.210.10">
    <property type="entry name" value="Apoptosis, Tumor Necrosis Factor Receptor Associated Protein 2, Chain A"/>
    <property type="match status" value="1"/>
</dbReference>
<dbReference type="OrthoDB" id="1303247at2759"/>
<dbReference type="EMBL" id="OOIL02005599">
    <property type="protein sequence ID" value="VFQ95305.1"/>
    <property type="molecule type" value="Genomic_DNA"/>
</dbReference>
<accession>A0A484N1X6</accession>
<sequence length="305" mass="34825">MSRVGFKAFVLSLQSSGRRVSLYPKGNGTDHLSVYLELVVLDSSWVRTKFSISLVNQIDCKETITRASRHTFSSGESEWGWAEFVPLSAFHDEIGGYLVEDTCVLEAEISEIYVSPVSSDEVCAATSVKEIFDKLISFPLDDIADPKYETAMMDCLSMLTDRPDLFSDLQFKEIVKLKATFPQTVQEWRGSVQVKDTSAHPWSTHEKTKSLIRDLVKTEEGIRKRLKDLNNKEKELEAQLEAIKRNSRILEEEREEVSKETMILCSLAKEQSSRVQAKEAEVERANKTLEYRLKSKWVATRHLFS</sequence>
<dbReference type="AlphaFoldDB" id="A0A484N1X6"/>
<name>A0A484N1X6_9ASTE</name>
<keyword evidence="5" id="KW-1185">Reference proteome</keyword>
<evidence type="ECO:0000256" key="2">
    <source>
        <dbReference type="SAM" id="Coils"/>
    </source>
</evidence>
<dbReference type="PANTHER" id="PTHR46236:SF35">
    <property type="entry name" value="MATH DOMAIN-CONTAINING PROTEIN"/>
    <property type="match status" value="1"/>
</dbReference>
<keyword evidence="1 2" id="KW-0175">Coiled coil</keyword>
<dbReference type="PANTHER" id="PTHR46236">
    <property type="entry name" value="TRAF-LIKE SUPERFAMILY PROTEIN"/>
    <property type="match status" value="1"/>
</dbReference>
<protein>
    <recommendedName>
        <fullName evidence="3">MATH domain-containing protein</fullName>
    </recommendedName>
</protein>
<dbReference type="Proteomes" id="UP000595140">
    <property type="component" value="Unassembled WGS sequence"/>
</dbReference>
<reference evidence="4 5" key="1">
    <citation type="submission" date="2018-04" db="EMBL/GenBank/DDBJ databases">
        <authorList>
            <person name="Vogel A."/>
        </authorList>
    </citation>
    <scope>NUCLEOTIDE SEQUENCE [LARGE SCALE GENOMIC DNA]</scope>
</reference>
<evidence type="ECO:0000313" key="4">
    <source>
        <dbReference type="EMBL" id="VFQ95305.1"/>
    </source>
</evidence>
<dbReference type="Pfam" id="PF22486">
    <property type="entry name" value="MATH_2"/>
    <property type="match status" value="1"/>
</dbReference>
<feature type="coiled-coil region" evidence="2">
    <location>
        <begin position="212"/>
        <end position="288"/>
    </location>
</feature>
<dbReference type="InterPro" id="IPR008974">
    <property type="entry name" value="TRAF-like"/>
</dbReference>
<proteinExistence type="predicted"/>
<dbReference type="InterPro" id="IPR050804">
    <property type="entry name" value="MCC"/>
</dbReference>
<gene>
    <name evidence="4" type="ORF">CCAM_LOCUS37081</name>
</gene>
<dbReference type="CDD" id="cd00121">
    <property type="entry name" value="MATH"/>
    <property type="match status" value="1"/>
</dbReference>
<dbReference type="PROSITE" id="PS50144">
    <property type="entry name" value="MATH"/>
    <property type="match status" value="1"/>
</dbReference>
<dbReference type="SUPFAM" id="SSF49599">
    <property type="entry name" value="TRAF domain-like"/>
    <property type="match status" value="1"/>
</dbReference>